<evidence type="ECO:0000313" key="3">
    <source>
        <dbReference type="Proteomes" id="UP001152747"/>
    </source>
</evidence>
<feature type="region of interest" description="Disordered" evidence="1">
    <location>
        <begin position="503"/>
        <end position="674"/>
    </location>
</feature>
<feature type="region of interest" description="Disordered" evidence="1">
    <location>
        <begin position="184"/>
        <end position="251"/>
    </location>
</feature>
<feature type="compositionally biased region" description="Basic and acidic residues" evidence="1">
    <location>
        <begin position="219"/>
        <end position="245"/>
    </location>
</feature>
<sequence length="711" mass="79498">MTEEAVQVIKDEEMTEIKAEQEANVENEVENGNEEKENGNGDDIVTKVYAQHGGDPRLIDISYCVLLSQLPTDFMADTYDQFAECIRNLLADEHKLDPSALSQIVRIPKLEADISETNSVRALLCFTEKTHKHRMMGRKKDFETAGMRVETLDTLPTDFLEFTDEDVNGIEENSGASYEMADEIGEDDEDDNNEEEEVETKENEHGEDELEYDETEENENNKKEDESEENGKDNSKTAESDEKRDDKKKKVYEDEDAKVEFETVWEGAPEFQWRIVEGSQDEKRLVIENMFFSDLQNVFMYRCMTRALKVDINVPTRYSSDGSRVLHVTMSLTFSGPFAIMEEALTHLVYFRSPDGRRIKILLPQTPGSLKRKEELEKKLGRVIKATPRMKELVVKVLPENFEPSLDLACSWFPLQSVIGCDLLHDEWGQPCAVIKFETAEEAIAAHAYKAIVKISTKTKKVDKDGEEKEETKLTNCNVYMRGVEAHFGSLLTNVDIKKKWLEEKAAKRPPPPPKSMKRPAGSTIRAPITKKTRNSSPLPPRSAPRPSRGTPTRGGPRNGPRGGGGRGPPPFVSRPRSPPGRRAPPVSSSRGRGPPPRSIPPRSSYSSSSSSSRPSGRPVSGFGGSGNSGSSSSAYGYQSDRYNERPHIDPFGRPTYSSGGGGNRGGYSSSAFARSDQDRYMELAYGSGMSSLPDWTSSSQSTEFSSRRRY</sequence>
<comment type="caution">
    <text evidence="2">The sequence shown here is derived from an EMBL/GenBank/DDBJ whole genome shotgun (WGS) entry which is preliminary data.</text>
</comment>
<proteinExistence type="predicted"/>
<feature type="compositionally biased region" description="Low complexity" evidence="1">
    <location>
        <begin position="584"/>
        <end position="593"/>
    </location>
</feature>
<evidence type="ECO:0000256" key="1">
    <source>
        <dbReference type="SAM" id="MobiDB-lite"/>
    </source>
</evidence>
<reference evidence="2" key="1">
    <citation type="submission" date="2022-11" db="EMBL/GenBank/DDBJ databases">
        <authorList>
            <person name="Kikuchi T."/>
        </authorList>
    </citation>
    <scope>NUCLEOTIDE SEQUENCE</scope>
    <source>
        <strain evidence="2">PS1010</strain>
    </source>
</reference>
<feature type="compositionally biased region" description="Basic and acidic residues" evidence="1">
    <location>
        <begin position="642"/>
        <end position="651"/>
    </location>
</feature>
<dbReference type="Proteomes" id="UP001152747">
    <property type="component" value="Unassembled WGS sequence"/>
</dbReference>
<dbReference type="AlphaFoldDB" id="A0A9P1IPM4"/>
<organism evidence="2 3">
    <name type="scientific">Caenorhabditis angaria</name>
    <dbReference type="NCBI Taxonomy" id="860376"/>
    <lineage>
        <taxon>Eukaryota</taxon>
        <taxon>Metazoa</taxon>
        <taxon>Ecdysozoa</taxon>
        <taxon>Nematoda</taxon>
        <taxon>Chromadorea</taxon>
        <taxon>Rhabditida</taxon>
        <taxon>Rhabditina</taxon>
        <taxon>Rhabditomorpha</taxon>
        <taxon>Rhabditoidea</taxon>
        <taxon>Rhabditidae</taxon>
        <taxon>Peloderinae</taxon>
        <taxon>Caenorhabditis</taxon>
    </lineage>
</organism>
<keyword evidence="3" id="KW-1185">Reference proteome</keyword>
<dbReference type="OrthoDB" id="5877007at2759"/>
<feature type="compositionally biased region" description="Low complexity" evidence="1">
    <location>
        <begin position="601"/>
        <end position="621"/>
    </location>
</feature>
<dbReference type="EMBL" id="CANHGI010000004">
    <property type="protein sequence ID" value="CAI5448907.1"/>
    <property type="molecule type" value="Genomic_DNA"/>
</dbReference>
<feature type="compositionally biased region" description="Gly residues" evidence="1">
    <location>
        <begin position="557"/>
        <end position="567"/>
    </location>
</feature>
<protein>
    <submittedName>
        <fullName evidence="2">Uncharacterized protein</fullName>
    </submittedName>
</protein>
<evidence type="ECO:0000313" key="2">
    <source>
        <dbReference type="EMBL" id="CAI5448907.1"/>
    </source>
</evidence>
<feature type="region of interest" description="Disordered" evidence="1">
    <location>
        <begin position="688"/>
        <end position="711"/>
    </location>
</feature>
<feature type="compositionally biased region" description="Acidic residues" evidence="1">
    <location>
        <begin position="184"/>
        <end position="218"/>
    </location>
</feature>
<feature type="compositionally biased region" description="Pro residues" evidence="1">
    <location>
        <begin position="568"/>
        <end position="583"/>
    </location>
</feature>
<feature type="compositionally biased region" description="Low complexity" evidence="1">
    <location>
        <begin position="545"/>
        <end position="556"/>
    </location>
</feature>
<name>A0A9P1IPM4_9PELO</name>
<accession>A0A9P1IPM4</accession>
<gene>
    <name evidence="2" type="ORF">CAMP_LOCUS11544</name>
</gene>
<feature type="region of interest" description="Disordered" evidence="1">
    <location>
        <begin position="20"/>
        <end position="41"/>
    </location>
</feature>
<feature type="compositionally biased region" description="Acidic residues" evidence="1">
    <location>
        <begin position="23"/>
        <end position="32"/>
    </location>
</feature>